<dbReference type="Pfam" id="PF04303">
    <property type="entry name" value="PrpF"/>
    <property type="match status" value="1"/>
</dbReference>
<evidence type="ECO:0008006" key="5">
    <source>
        <dbReference type="Google" id="ProtNLM"/>
    </source>
</evidence>
<organism evidence="3 4">
    <name type="scientific">Phlebiopsis gigantea (strain 11061_1 CR5-6)</name>
    <name type="common">White-rot fungus</name>
    <name type="synonym">Peniophora gigantea</name>
    <dbReference type="NCBI Taxonomy" id="745531"/>
    <lineage>
        <taxon>Eukaryota</taxon>
        <taxon>Fungi</taxon>
        <taxon>Dikarya</taxon>
        <taxon>Basidiomycota</taxon>
        <taxon>Agaricomycotina</taxon>
        <taxon>Agaricomycetes</taxon>
        <taxon>Polyporales</taxon>
        <taxon>Phanerochaetaceae</taxon>
        <taxon>Phlebiopsis</taxon>
    </lineage>
</organism>
<gene>
    <name evidence="3" type="ORF">PHLGIDRAFT_123660</name>
</gene>
<protein>
    <recommendedName>
        <fullName evidence="5">PrpF protein</fullName>
    </recommendedName>
</protein>
<dbReference type="InterPro" id="IPR007400">
    <property type="entry name" value="PrpF-like"/>
</dbReference>
<dbReference type="HOGENOM" id="CLU_1559008_0_0_1"/>
<dbReference type="AlphaFoldDB" id="A0A0C3RY93"/>
<dbReference type="Proteomes" id="UP000053257">
    <property type="component" value="Unassembled WGS sequence"/>
</dbReference>
<evidence type="ECO:0000256" key="1">
    <source>
        <dbReference type="ARBA" id="ARBA00007673"/>
    </source>
</evidence>
<dbReference type="PANTHER" id="PTHR43709">
    <property type="entry name" value="ACONITATE ISOMERASE-RELATED"/>
    <property type="match status" value="1"/>
</dbReference>
<dbReference type="EMBL" id="KN840931">
    <property type="protein sequence ID" value="KIP01107.1"/>
    <property type="molecule type" value="Genomic_DNA"/>
</dbReference>
<accession>A0A0C3RY93</accession>
<keyword evidence="2" id="KW-0413">Isomerase</keyword>
<proteinExistence type="inferred from homology"/>
<name>A0A0C3RY93_PHLG1</name>
<dbReference type="SUPFAM" id="SSF54506">
    <property type="entry name" value="Diaminopimelate epimerase-like"/>
    <property type="match status" value="1"/>
</dbReference>
<comment type="similarity">
    <text evidence="1">Belongs to the PrpF family.</text>
</comment>
<dbReference type="STRING" id="745531.A0A0C3RY93"/>
<dbReference type="Gene3D" id="3.10.310.10">
    <property type="entry name" value="Diaminopimelate Epimerase, Chain A, domain 1"/>
    <property type="match status" value="1"/>
</dbReference>
<evidence type="ECO:0000256" key="2">
    <source>
        <dbReference type="ARBA" id="ARBA00023235"/>
    </source>
</evidence>
<evidence type="ECO:0000313" key="4">
    <source>
        <dbReference type="Proteomes" id="UP000053257"/>
    </source>
</evidence>
<dbReference type="PANTHER" id="PTHR43709:SF2">
    <property type="entry name" value="DUF453 DOMAIN PROTEIN (AFU_ORTHOLOGUE AFUA_6G00360)"/>
    <property type="match status" value="1"/>
</dbReference>
<dbReference type="OrthoDB" id="10267539at2759"/>
<dbReference type="GO" id="GO:0016853">
    <property type="term" value="F:isomerase activity"/>
    <property type="evidence" value="ECO:0007669"/>
    <property type="project" value="UniProtKB-KW"/>
</dbReference>
<feature type="non-terminal residue" evidence="3">
    <location>
        <position position="172"/>
    </location>
</feature>
<keyword evidence="4" id="KW-1185">Reference proteome</keyword>
<reference evidence="3 4" key="1">
    <citation type="journal article" date="2014" name="PLoS Genet.">
        <title>Analysis of the Phlebiopsis gigantea genome, transcriptome and secretome provides insight into its pioneer colonization strategies of wood.</title>
        <authorList>
            <person name="Hori C."/>
            <person name="Ishida T."/>
            <person name="Igarashi K."/>
            <person name="Samejima M."/>
            <person name="Suzuki H."/>
            <person name="Master E."/>
            <person name="Ferreira P."/>
            <person name="Ruiz-Duenas F.J."/>
            <person name="Held B."/>
            <person name="Canessa P."/>
            <person name="Larrondo L.F."/>
            <person name="Schmoll M."/>
            <person name="Druzhinina I.S."/>
            <person name="Kubicek C.P."/>
            <person name="Gaskell J.A."/>
            <person name="Kersten P."/>
            <person name="St John F."/>
            <person name="Glasner J."/>
            <person name="Sabat G."/>
            <person name="Splinter BonDurant S."/>
            <person name="Syed K."/>
            <person name="Yadav J."/>
            <person name="Mgbeahuruike A.C."/>
            <person name="Kovalchuk A."/>
            <person name="Asiegbu F.O."/>
            <person name="Lackner G."/>
            <person name="Hoffmeister D."/>
            <person name="Rencoret J."/>
            <person name="Gutierrez A."/>
            <person name="Sun H."/>
            <person name="Lindquist E."/>
            <person name="Barry K."/>
            <person name="Riley R."/>
            <person name="Grigoriev I.V."/>
            <person name="Henrissat B."/>
            <person name="Kues U."/>
            <person name="Berka R.M."/>
            <person name="Martinez A.T."/>
            <person name="Covert S.F."/>
            <person name="Blanchette R.A."/>
            <person name="Cullen D."/>
        </authorList>
    </citation>
    <scope>NUCLEOTIDE SEQUENCE [LARGE SCALE GENOMIC DNA]</scope>
    <source>
        <strain evidence="3 4">11061_1 CR5-6</strain>
    </source>
</reference>
<sequence length="172" mass="17871">MLPRLAAIPPSRRLLSPRRATHSLPRPTTLDDGCISASYLRGGTSKGIFLHRRDLPADPAAWKPILLGLMGSPDPAHGRQLDGMGGGVSSLSKVCVVQPPDPAQRARGIDVVYTFVQVGIRDAAIDLSGNCGNLSSMIGVFALDEGLAAAGPAARAAGLATVRALNTNTDKL</sequence>
<evidence type="ECO:0000313" key="3">
    <source>
        <dbReference type="EMBL" id="KIP01107.1"/>
    </source>
</evidence>